<feature type="region of interest" description="Disordered" evidence="1">
    <location>
        <begin position="1"/>
        <end position="20"/>
    </location>
</feature>
<dbReference type="OrthoDB" id="2792018at2759"/>
<name>A0A9Q3D8I6_9BASI</name>
<proteinExistence type="predicted"/>
<reference evidence="2" key="1">
    <citation type="submission" date="2021-03" db="EMBL/GenBank/DDBJ databases">
        <title>Draft genome sequence of rust myrtle Austropuccinia psidii MF-1, a brazilian biotype.</title>
        <authorList>
            <person name="Quecine M.C."/>
            <person name="Pachon D.M.R."/>
            <person name="Bonatelli M.L."/>
            <person name="Correr F.H."/>
            <person name="Franceschini L.M."/>
            <person name="Leite T.F."/>
            <person name="Margarido G.R.A."/>
            <person name="Almeida C.A."/>
            <person name="Ferrarezi J.A."/>
            <person name="Labate C.A."/>
        </authorList>
    </citation>
    <scope>NUCLEOTIDE SEQUENCE</scope>
    <source>
        <strain evidence="2">MF-1</strain>
    </source>
</reference>
<dbReference type="Proteomes" id="UP000765509">
    <property type="component" value="Unassembled WGS sequence"/>
</dbReference>
<comment type="caution">
    <text evidence="2">The sequence shown here is derived from an EMBL/GenBank/DDBJ whole genome shotgun (WGS) entry which is preliminary data.</text>
</comment>
<sequence length="134" mass="15266">MKNSFNSSSQKRFSSKKQKTISHEIEKADLHHGIRVDAGLDDDWTLSQQISAFLKVFATETDNVQGDSYPSLGLVMPQYQLLLETCQNTKKKVSIESQIFDEADQAYSKLEGYYNIRSNSCAMYLILDPQFKVT</sequence>
<dbReference type="AlphaFoldDB" id="A0A9Q3D8I6"/>
<evidence type="ECO:0000256" key="1">
    <source>
        <dbReference type="SAM" id="MobiDB-lite"/>
    </source>
</evidence>
<dbReference type="EMBL" id="AVOT02013658">
    <property type="protein sequence ID" value="MBW0496505.1"/>
    <property type="molecule type" value="Genomic_DNA"/>
</dbReference>
<feature type="compositionally biased region" description="Low complexity" evidence="1">
    <location>
        <begin position="1"/>
        <end position="12"/>
    </location>
</feature>
<evidence type="ECO:0000313" key="2">
    <source>
        <dbReference type="EMBL" id="MBW0496505.1"/>
    </source>
</evidence>
<protein>
    <submittedName>
        <fullName evidence="2">Uncharacterized protein</fullName>
    </submittedName>
</protein>
<organism evidence="2 3">
    <name type="scientific">Austropuccinia psidii MF-1</name>
    <dbReference type="NCBI Taxonomy" id="1389203"/>
    <lineage>
        <taxon>Eukaryota</taxon>
        <taxon>Fungi</taxon>
        <taxon>Dikarya</taxon>
        <taxon>Basidiomycota</taxon>
        <taxon>Pucciniomycotina</taxon>
        <taxon>Pucciniomycetes</taxon>
        <taxon>Pucciniales</taxon>
        <taxon>Sphaerophragmiaceae</taxon>
        <taxon>Austropuccinia</taxon>
    </lineage>
</organism>
<gene>
    <name evidence="2" type="ORF">O181_036220</name>
</gene>
<evidence type="ECO:0000313" key="3">
    <source>
        <dbReference type="Proteomes" id="UP000765509"/>
    </source>
</evidence>
<keyword evidence="3" id="KW-1185">Reference proteome</keyword>
<accession>A0A9Q3D8I6</accession>